<dbReference type="Proteomes" id="UP000299102">
    <property type="component" value="Unassembled WGS sequence"/>
</dbReference>
<dbReference type="OrthoDB" id="7481103at2759"/>
<gene>
    <name evidence="2" type="ORF">EVAR_32684_1</name>
</gene>
<keyword evidence="3" id="KW-1185">Reference proteome</keyword>
<organism evidence="2 3">
    <name type="scientific">Eumeta variegata</name>
    <name type="common">Bagworm moth</name>
    <name type="synonym">Eumeta japonica</name>
    <dbReference type="NCBI Taxonomy" id="151549"/>
    <lineage>
        <taxon>Eukaryota</taxon>
        <taxon>Metazoa</taxon>
        <taxon>Ecdysozoa</taxon>
        <taxon>Arthropoda</taxon>
        <taxon>Hexapoda</taxon>
        <taxon>Insecta</taxon>
        <taxon>Pterygota</taxon>
        <taxon>Neoptera</taxon>
        <taxon>Endopterygota</taxon>
        <taxon>Lepidoptera</taxon>
        <taxon>Glossata</taxon>
        <taxon>Ditrysia</taxon>
        <taxon>Tineoidea</taxon>
        <taxon>Psychidae</taxon>
        <taxon>Oiketicinae</taxon>
        <taxon>Eumeta</taxon>
    </lineage>
</organism>
<proteinExistence type="predicted"/>
<dbReference type="AlphaFoldDB" id="A0A4C1VPP9"/>
<feature type="region of interest" description="Disordered" evidence="1">
    <location>
        <begin position="78"/>
        <end position="109"/>
    </location>
</feature>
<dbReference type="EMBL" id="BGZK01000385">
    <property type="protein sequence ID" value="GBP40641.1"/>
    <property type="molecule type" value="Genomic_DNA"/>
</dbReference>
<evidence type="ECO:0000256" key="1">
    <source>
        <dbReference type="SAM" id="MobiDB-lite"/>
    </source>
</evidence>
<sequence>MKEDDSSQLRSFLDPIFPFHGAEEAQTSWRPFARARFVRADAMHRLFPDHAPFDVAQKQFKERPVGVLNDGRRVLLSAERRTPFQASPHPQRRPLKKRTTECSSASDNRNDASLKFSVEKKECPTWLHHKDGAVRTVKYHNLTDHRREVGVSAAAFRPMNESSSCPFPHLLPPSVRSLLITYLIPDEEAGNALVTPLELRMSMGGGKHLLCDGSPARLLF</sequence>
<name>A0A4C1VPP9_EUMVA</name>
<comment type="caution">
    <text evidence="2">The sequence shown here is derived from an EMBL/GenBank/DDBJ whole genome shotgun (WGS) entry which is preliminary data.</text>
</comment>
<reference evidence="2 3" key="1">
    <citation type="journal article" date="2019" name="Commun. Biol.">
        <title>The bagworm genome reveals a unique fibroin gene that provides high tensile strength.</title>
        <authorList>
            <person name="Kono N."/>
            <person name="Nakamura H."/>
            <person name="Ohtoshi R."/>
            <person name="Tomita M."/>
            <person name="Numata K."/>
            <person name="Arakawa K."/>
        </authorList>
    </citation>
    <scope>NUCLEOTIDE SEQUENCE [LARGE SCALE GENOMIC DNA]</scope>
</reference>
<accession>A0A4C1VPP9</accession>
<evidence type="ECO:0000313" key="2">
    <source>
        <dbReference type="EMBL" id="GBP40641.1"/>
    </source>
</evidence>
<evidence type="ECO:0000313" key="3">
    <source>
        <dbReference type="Proteomes" id="UP000299102"/>
    </source>
</evidence>
<protein>
    <submittedName>
        <fullName evidence="2">Uncharacterized protein</fullName>
    </submittedName>
</protein>